<protein>
    <submittedName>
        <fullName evidence="8">Tyrosine-type recombinase/integrase</fullName>
    </submittedName>
</protein>
<accession>A0ABT8EZG5</accession>
<comment type="caution">
    <text evidence="8">The sequence shown here is derived from an EMBL/GenBank/DDBJ whole genome shotgun (WGS) entry which is preliminary data.</text>
</comment>
<dbReference type="Proteomes" id="UP001168537">
    <property type="component" value="Unassembled WGS sequence"/>
</dbReference>
<dbReference type="EMBL" id="JAUHJR010000017">
    <property type="protein sequence ID" value="MDN4163565.1"/>
    <property type="molecule type" value="Genomic_DNA"/>
</dbReference>
<organism evidence="8 9">
    <name type="scientific">Nocardioides abyssi</name>
    <dbReference type="NCBI Taxonomy" id="3058370"/>
    <lineage>
        <taxon>Bacteria</taxon>
        <taxon>Bacillati</taxon>
        <taxon>Actinomycetota</taxon>
        <taxon>Actinomycetes</taxon>
        <taxon>Propionibacteriales</taxon>
        <taxon>Nocardioidaceae</taxon>
        <taxon>Nocardioides</taxon>
    </lineage>
</organism>
<dbReference type="InterPro" id="IPR002104">
    <property type="entry name" value="Integrase_catalytic"/>
</dbReference>
<evidence type="ECO:0000259" key="7">
    <source>
        <dbReference type="PROSITE" id="PS51900"/>
    </source>
</evidence>
<dbReference type="Gene3D" id="1.10.443.10">
    <property type="entry name" value="Intergrase catalytic core"/>
    <property type="match status" value="1"/>
</dbReference>
<dbReference type="PANTHER" id="PTHR30349">
    <property type="entry name" value="PHAGE INTEGRASE-RELATED"/>
    <property type="match status" value="1"/>
</dbReference>
<reference evidence="8" key="1">
    <citation type="submission" date="2023-06" db="EMBL/GenBank/DDBJ databases">
        <title>Draft genome sequence of Nocardioides sp. SOB72.</title>
        <authorList>
            <person name="Zhang G."/>
        </authorList>
    </citation>
    <scope>NUCLEOTIDE SEQUENCE</scope>
    <source>
        <strain evidence="8">SOB72</strain>
    </source>
</reference>
<keyword evidence="2 4" id="KW-0238">DNA-binding</keyword>
<evidence type="ECO:0000256" key="2">
    <source>
        <dbReference type="ARBA" id="ARBA00023125"/>
    </source>
</evidence>
<feature type="region of interest" description="Disordered" evidence="5">
    <location>
        <begin position="255"/>
        <end position="277"/>
    </location>
</feature>
<keyword evidence="9" id="KW-1185">Reference proteome</keyword>
<dbReference type="InterPro" id="IPR004107">
    <property type="entry name" value="Integrase_SAM-like_N"/>
</dbReference>
<dbReference type="Pfam" id="PF14659">
    <property type="entry name" value="Phage_int_SAM_3"/>
    <property type="match status" value="1"/>
</dbReference>
<evidence type="ECO:0000313" key="9">
    <source>
        <dbReference type="Proteomes" id="UP001168537"/>
    </source>
</evidence>
<dbReference type="InterPro" id="IPR011010">
    <property type="entry name" value="DNA_brk_join_enz"/>
</dbReference>
<feature type="domain" description="Core-binding (CB)" evidence="7">
    <location>
        <begin position="75"/>
        <end position="158"/>
    </location>
</feature>
<feature type="compositionally biased region" description="Basic residues" evidence="5">
    <location>
        <begin position="260"/>
        <end position="272"/>
    </location>
</feature>
<name>A0ABT8EZG5_9ACTN</name>
<dbReference type="CDD" id="cd01189">
    <property type="entry name" value="INT_ICEBs1_C_like"/>
    <property type="match status" value="1"/>
</dbReference>
<dbReference type="Pfam" id="PF00589">
    <property type="entry name" value="Phage_integrase"/>
    <property type="match status" value="1"/>
</dbReference>
<evidence type="ECO:0000256" key="4">
    <source>
        <dbReference type="PROSITE-ProRule" id="PRU01248"/>
    </source>
</evidence>
<dbReference type="Gene3D" id="1.10.150.130">
    <property type="match status" value="1"/>
</dbReference>
<dbReference type="RefSeq" id="WP_300962883.1">
    <property type="nucleotide sequence ID" value="NZ_JAUHJR010000017.1"/>
</dbReference>
<proteinExistence type="predicted"/>
<evidence type="ECO:0000313" key="8">
    <source>
        <dbReference type="EMBL" id="MDN4163565.1"/>
    </source>
</evidence>
<keyword evidence="1" id="KW-0229">DNA integration</keyword>
<evidence type="ECO:0000256" key="3">
    <source>
        <dbReference type="ARBA" id="ARBA00023172"/>
    </source>
</evidence>
<evidence type="ECO:0000256" key="5">
    <source>
        <dbReference type="SAM" id="MobiDB-lite"/>
    </source>
</evidence>
<dbReference type="PROSITE" id="PS51898">
    <property type="entry name" value="TYR_RECOMBINASE"/>
    <property type="match status" value="1"/>
</dbReference>
<keyword evidence="3" id="KW-0233">DNA recombination</keyword>
<gene>
    <name evidence="8" type="ORF">QWY29_19520</name>
</gene>
<dbReference type="InterPro" id="IPR044068">
    <property type="entry name" value="CB"/>
</dbReference>
<dbReference type="InterPro" id="IPR010998">
    <property type="entry name" value="Integrase_recombinase_N"/>
</dbReference>
<dbReference type="PROSITE" id="PS51900">
    <property type="entry name" value="CB"/>
    <property type="match status" value="1"/>
</dbReference>
<sequence>MARPRTPIGTFGAIEFTNMPNGTVRARVRFRDHDGQVRRVEASDSTRKLAEHRLKEKLANRRGPARGIGELSPDSSFGRLVDVWLGDLDLEGKLAPSTRALYERNMRQLVLPAFEHFSLREITVSRVDQFIKTLATTKSYSTAKQARTVLSLALGLAVRYEAIAKNPVRDTVRLRKPPTNAMALTVEQVEAIRSAVRSWRRASGLAGPKPDGQLEQIIEVMLGTSARIGEVLAIRKGDVDVTVTPATVRICGTIVSPKGKPTHRQQHPKSQKSTRTVSVPSFAAEVLRQRLVLIAGVEPEHLVFFSRNHTPLTTNNVRRRLRAVLDEAGIRGVTPHSFRRTVATVIDRAGGADLAAEMLGHTSSEITKQHYIEPDEKVNPVTAEILEALAPKGLGDDVG</sequence>
<dbReference type="SUPFAM" id="SSF56349">
    <property type="entry name" value="DNA breaking-rejoining enzymes"/>
    <property type="match status" value="1"/>
</dbReference>
<dbReference type="InterPro" id="IPR013762">
    <property type="entry name" value="Integrase-like_cat_sf"/>
</dbReference>
<feature type="domain" description="Tyr recombinase" evidence="6">
    <location>
        <begin position="179"/>
        <end position="384"/>
    </location>
</feature>
<evidence type="ECO:0000259" key="6">
    <source>
        <dbReference type="PROSITE" id="PS51898"/>
    </source>
</evidence>
<dbReference type="InterPro" id="IPR050090">
    <property type="entry name" value="Tyrosine_recombinase_XerCD"/>
</dbReference>
<evidence type="ECO:0000256" key="1">
    <source>
        <dbReference type="ARBA" id="ARBA00022908"/>
    </source>
</evidence>